<proteinExistence type="predicted"/>
<dbReference type="InterPro" id="IPR001258">
    <property type="entry name" value="NHL_repeat"/>
</dbReference>
<dbReference type="Gene3D" id="1.10.510.10">
    <property type="entry name" value="Transferase(Phosphotransferase) domain 1"/>
    <property type="match status" value="1"/>
</dbReference>
<keyword evidence="9" id="KW-0418">Kinase</keyword>
<keyword evidence="3 5" id="KW-0067">ATP-binding</keyword>
<dbReference type="GO" id="GO:0004674">
    <property type="term" value="F:protein serine/threonine kinase activity"/>
    <property type="evidence" value="ECO:0007669"/>
    <property type="project" value="UniProtKB-KW"/>
</dbReference>
<dbReference type="InterPro" id="IPR017441">
    <property type="entry name" value="Protein_kinase_ATP_BS"/>
</dbReference>
<dbReference type="PANTHER" id="PTHR46388:SF2">
    <property type="entry name" value="NHL REPEAT-CONTAINING PROTEIN 2"/>
    <property type="match status" value="1"/>
</dbReference>
<dbReference type="PROSITE" id="PS00107">
    <property type="entry name" value="PROTEIN_KINASE_ATP"/>
    <property type="match status" value="1"/>
</dbReference>
<keyword evidence="7" id="KW-0472">Membrane</keyword>
<dbReference type="PANTHER" id="PTHR46388">
    <property type="entry name" value="NHL REPEAT-CONTAINING PROTEIN 2"/>
    <property type="match status" value="1"/>
</dbReference>
<protein>
    <submittedName>
        <fullName evidence="9">Putative serine/threonine protein kinase</fullName>
        <ecNumber evidence="9">2.7.11.1</ecNumber>
    </submittedName>
</protein>
<dbReference type="Proteomes" id="UP000234331">
    <property type="component" value="Unassembled WGS sequence"/>
</dbReference>
<evidence type="ECO:0000313" key="10">
    <source>
        <dbReference type="Proteomes" id="UP000234331"/>
    </source>
</evidence>
<dbReference type="GO" id="GO:0005524">
    <property type="term" value="F:ATP binding"/>
    <property type="evidence" value="ECO:0007669"/>
    <property type="project" value="UniProtKB-UniRule"/>
</dbReference>
<dbReference type="InterPro" id="IPR011009">
    <property type="entry name" value="Kinase-like_dom_sf"/>
</dbReference>
<feature type="repeat" description="NHL" evidence="4">
    <location>
        <begin position="545"/>
        <end position="588"/>
    </location>
</feature>
<dbReference type="SUPFAM" id="SSF101898">
    <property type="entry name" value="NHL repeat"/>
    <property type="match status" value="1"/>
</dbReference>
<evidence type="ECO:0000256" key="6">
    <source>
        <dbReference type="SAM" id="MobiDB-lite"/>
    </source>
</evidence>
<evidence type="ECO:0000256" key="5">
    <source>
        <dbReference type="PROSITE-ProRule" id="PRU10141"/>
    </source>
</evidence>
<feature type="region of interest" description="Disordered" evidence="6">
    <location>
        <begin position="313"/>
        <end position="339"/>
    </location>
</feature>
<evidence type="ECO:0000256" key="4">
    <source>
        <dbReference type="PROSITE-ProRule" id="PRU00504"/>
    </source>
</evidence>
<dbReference type="InterPro" id="IPR008271">
    <property type="entry name" value="Ser/Thr_kinase_AS"/>
</dbReference>
<dbReference type="Gene3D" id="3.30.200.20">
    <property type="entry name" value="Phosphorylase Kinase, domain 1"/>
    <property type="match status" value="1"/>
</dbReference>
<dbReference type="InterPro" id="IPR000719">
    <property type="entry name" value="Prot_kinase_dom"/>
</dbReference>
<dbReference type="EMBL" id="FZMO01000277">
    <property type="protein sequence ID" value="SNQ49572.1"/>
    <property type="molecule type" value="Genomic_DNA"/>
</dbReference>
<evidence type="ECO:0000256" key="3">
    <source>
        <dbReference type="ARBA" id="ARBA00022840"/>
    </source>
</evidence>
<dbReference type="InterPro" id="IPR056822">
    <property type="entry name" value="TEN_NHL"/>
</dbReference>
<dbReference type="Pfam" id="PF25021">
    <property type="entry name" value="TEN_NHL"/>
    <property type="match status" value="2"/>
</dbReference>
<dbReference type="SMART" id="SM00220">
    <property type="entry name" value="S_TKc"/>
    <property type="match status" value="1"/>
</dbReference>
<evidence type="ECO:0000256" key="1">
    <source>
        <dbReference type="ARBA" id="ARBA00022737"/>
    </source>
</evidence>
<feature type="transmembrane region" description="Helical" evidence="7">
    <location>
        <begin position="369"/>
        <end position="391"/>
    </location>
</feature>
<name>A0A2I2KV87_9ACTN</name>
<accession>A0A2I2KV87</accession>
<organism evidence="9 10">
    <name type="scientific">Frankia canadensis</name>
    <dbReference type="NCBI Taxonomy" id="1836972"/>
    <lineage>
        <taxon>Bacteria</taxon>
        <taxon>Bacillati</taxon>
        <taxon>Actinomycetota</taxon>
        <taxon>Actinomycetes</taxon>
        <taxon>Frankiales</taxon>
        <taxon>Frankiaceae</taxon>
        <taxon>Frankia</taxon>
    </lineage>
</organism>
<dbReference type="AlphaFoldDB" id="A0A2I2KV87"/>
<sequence>MPVIDRERVIAALPGYAVGDELGSGAYGLVLAGRHLGLGRDVAIKVMTAGLAGSAVAMAGFRTEARILSRLEHPHIVRVHDYVDGGQVDHNRAGNGDLALLVMELLGGGTLTRQRLGQRAACAVALAVADGLATAHEAGVLHRDVKPDNILFTEAGQPKLSDFGIAKIFDGTASTASRVVGTGRYMAPEQITGGRLGPWTDLYALGVLLHEQFTGRPLFGSGLSVPELFRHHLQVIPAAPAGVPEGVAAVVMRALAKQPGQRQPDARVFAHALALAAVRAYGPDWTAGTGIVLRLPEELRDPVRHRARRARIPAGLGGSGPRADGAAGATDPFGGDGPAGRRAARFARFVGIGGIGGTGGAGGWKRRRVAFVAAAAAVVLAAAGGVTYLAVGGRDSDRMPGWVPTTLAAGRITVAIGLGTEGFSGDGGPASQAALNSPRGITVDRHGDLYVADTGNNRIRRVDRHGTITTVAGSGIHGFAGDGGPATRAKLASPVGVAVSDAGDLYIADQENRRVRRVAPNGVITTVAGTGKAGYSGTNDPPSPGFSSDGVPAVFAQISGPSGVALGPDGSLLVADGGNMRVRRIDRDGLISTVVGSGGYGFGGDGGPATGARLTYLDGMTIDPSDGGLYVTDSGNNRVRHVDPRGIITTVAGNGTAGFAGDGGPATRAQLTGYGAAVAPGDDGTLYLADASAHRIRRIDPRGIITTIAGTGTSGSAGLGGPATGAEFAWPENILYYRGYLLVCDANAHRIDVIAVKPGTSGRGR</sequence>
<dbReference type="Pfam" id="PF01436">
    <property type="entry name" value="NHL"/>
    <property type="match status" value="2"/>
</dbReference>
<dbReference type="PROSITE" id="PS50011">
    <property type="entry name" value="PROTEIN_KINASE_DOM"/>
    <property type="match status" value="1"/>
</dbReference>
<feature type="domain" description="Protein kinase" evidence="8">
    <location>
        <begin position="16"/>
        <end position="274"/>
    </location>
</feature>
<gene>
    <name evidence="9" type="ORF">FRACA_3480002</name>
</gene>
<evidence type="ECO:0000313" key="9">
    <source>
        <dbReference type="EMBL" id="SNQ49572.1"/>
    </source>
</evidence>
<feature type="binding site" evidence="5">
    <location>
        <position position="45"/>
    </location>
    <ligand>
        <name>ATP</name>
        <dbReference type="ChEBI" id="CHEBI:30616"/>
    </ligand>
</feature>
<dbReference type="CDD" id="cd14014">
    <property type="entry name" value="STKc_PknB_like"/>
    <property type="match status" value="1"/>
</dbReference>
<dbReference type="Pfam" id="PF00069">
    <property type="entry name" value="Pkinase"/>
    <property type="match status" value="1"/>
</dbReference>
<evidence type="ECO:0000259" key="8">
    <source>
        <dbReference type="PROSITE" id="PS50011"/>
    </source>
</evidence>
<dbReference type="Gene3D" id="2.120.10.30">
    <property type="entry name" value="TolB, C-terminal domain"/>
    <property type="match status" value="3"/>
</dbReference>
<keyword evidence="2 5" id="KW-0547">Nucleotide-binding</keyword>
<dbReference type="PROSITE" id="PS51125">
    <property type="entry name" value="NHL"/>
    <property type="match status" value="2"/>
</dbReference>
<keyword evidence="7" id="KW-1133">Transmembrane helix</keyword>
<keyword evidence="1" id="KW-0677">Repeat</keyword>
<keyword evidence="9" id="KW-0808">Transferase</keyword>
<evidence type="ECO:0000256" key="7">
    <source>
        <dbReference type="SAM" id="Phobius"/>
    </source>
</evidence>
<feature type="repeat" description="NHL" evidence="4">
    <location>
        <begin position="422"/>
        <end position="465"/>
    </location>
</feature>
<keyword evidence="7" id="KW-0812">Transmembrane</keyword>
<dbReference type="EC" id="2.7.11.1" evidence="9"/>
<evidence type="ECO:0000256" key="2">
    <source>
        <dbReference type="ARBA" id="ARBA00022741"/>
    </source>
</evidence>
<keyword evidence="10" id="KW-1185">Reference proteome</keyword>
<reference evidence="9 10" key="1">
    <citation type="submission" date="2017-06" db="EMBL/GenBank/DDBJ databases">
        <authorList>
            <person name="Kim H.J."/>
            <person name="Triplett B.A."/>
        </authorList>
    </citation>
    <scope>NUCLEOTIDE SEQUENCE [LARGE SCALE GENOMIC DNA]</scope>
    <source>
        <strain evidence="9">FRACA_ARgP5</strain>
    </source>
</reference>
<keyword evidence="9" id="KW-0723">Serine/threonine-protein kinase</keyword>
<dbReference type="RefSeq" id="WP_243407757.1">
    <property type="nucleotide sequence ID" value="NZ_FZMO01000277.1"/>
</dbReference>
<dbReference type="SUPFAM" id="SSF56112">
    <property type="entry name" value="Protein kinase-like (PK-like)"/>
    <property type="match status" value="1"/>
</dbReference>
<dbReference type="PROSITE" id="PS00108">
    <property type="entry name" value="PROTEIN_KINASE_ST"/>
    <property type="match status" value="1"/>
</dbReference>
<dbReference type="InterPro" id="IPR011042">
    <property type="entry name" value="6-blade_b-propeller_TolB-like"/>
</dbReference>